<dbReference type="InterPro" id="IPR027417">
    <property type="entry name" value="P-loop_NTPase"/>
</dbReference>
<dbReference type="GO" id="GO:0003924">
    <property type="term" value="F:GTPase activity"/>
    <property type="evidence" value="ECO:0007669"/>
    <property type="project" value="InterPro"/>
</dbReference>
<dbReference type="FunFam" id="3.40.50.300:FF:000422">
    <property type="entry name" value="Guanylate-binding protein 1"/>
    <property type="match status" value="1"/>
</dbReference>
<dbReference type="Proteomes" id="UP000579904">
    <property type="component" value="Unassembled WGS sequence"/>
</dbReference>
<dbReference type="SUPFAM" id="SSF52540">
    <property type="entry name" value="P-loop containing nucleoside triphosphate hydrolases"/>
    <property type="match status" value="1"/>
</dbReference>
<dbReference type="InterPro" id="IPR003191">
    <property type="entry name" value="Guanylate-bd/ATL_C"/>
</dbReference>
<dbReference type="Gene3D" id="3.40.50.300">
    <property type="entry name" value="P-loop containing nucleotide triphosphate hydrolases"/>
    <property type="match status" value="1"/>
</dbReference>
<keyword evidence="7" id="KW-1185">Reference proteome</keyword>
<dbReference type="SUPFAM" id="SSF48340">
    <property type="entry name" value="Interferon-induced guanylate-binding protein 1 (GBP1), C-terminal domain"/>
    <property type="match status" value="1"/>
</dbReference>
<accession>A0A7L3NXS5</accession>
<dbReference type="PROSITE" id="PS51715">
    <property type="entry name" value="G_GB1_RHD3"/>
    <property type="match status" value="1"/>
</dbReference>
<organism evidence="6 7">
    <name type="scientific">Oreotrochilus melanogaster</name>
    <dbReference type="NCBI Taxonomy" id="689266"/>
    <lineage>
        <taxon>Eukaryota</taxon>
        <taxon>Metazoa</taxon>
        <taxon>Chordata</taxon>
        <taxon>Craniata</taxon>
        <taxon>Vertebrata</taxon>
        <taxon>Euteleostomi</taxon>
        <taxon>Archelosauria</taxon>
        <taxon>Archosauria</taxon>
        <taxon>Dinosauria</taxon>
        <taxon>Saurischia</taxon>
        <taxon>Theropoda</taxon>
        <taxon>Coelurosauria</taxon>
        <taxon>Aves</taxon>
        <taxon>Neognathae</taxon>
        <taxon>Neoaves</taxon>
        <taxon>Strisores</taxon>
        <taxon>Apodiformes</taxon>
        <taxon>Trochilidae</taxon>
        <taxon>Oreotrochilus</taxon>
    </lineage>
</organism>
<evidence type="ECO:0000256" key="3">
    <source>
        <dbReference type="ARBA" id="ARBA00023134"/>
    </source>
</evidence>
<dbReference type="Pfam" id="PF02263">
    <property type="entry name" value="GBP"/>
    <property type="match status" value="1"/>
</dbReference>
<evidence type="ECO:0000313" key="7">
    <source>
        <dbReference type="Proteomes" id="UP000579904"/>
    </source>
</evidence>
<feature type="domain" description="GB1/RHD3-type G" evidence="5">
    <location>
        <begin position="36"/>
        <end position="277"/>
    </location>
</feature>
<comment type="similarity">
    <text evidence="4">Belongs to the TRAFAC class dynamin-like GTPase superfamily. GB1/RHD3 GTPase family.</text>
</comment>
<dbReference type="CDD" id="cd01851">
    <property type="entry name" value="GBP"/>
    <property type="match status" value="1"/>
</dbReference>
<evidence type="ECO:0000313" key="6">
    <source>
        <dbReference type="EMBL" id="NXU81588.1"/>
    </source>
</evidence>
<keyword evidence="3" id="KW-0342">GTP-binding</keyword>
<dbReference type="Gene3D" id="1.20.1000.10">
    <property type="entry name" value="Guanylate-binding protein, C-terminal domain"/>
    <property type="match status" value="1"/>
</dbReference>
<evidence type="ECO:0000259" key="5">
    <source>
        <dbReference type="PROSITE" id="PS51715"/>
    </source>
</evidence>
<dbReference type="AlphaFoldDB" id="A0A7L3NXS5"/>
<dbReference type="InterPro" id="IPR015894">
    <property type="entry name" value="Guanylate-bd_N"/>
</dbReference>
<proteinExistence type="inferred from homology"/>
<comment type="caution">
    <text evidence="6">The sequence shown here is derived from an EMBL/GenBank/DDBJ whole genome shotgun (WGS) entry which is preliminary data.</text>
</comment>
<keyword evidence="1" id="KW-0547">Nucleotide-binding</keyword>
<dbReference type="InterPro" id="IPR030386">
    <property type="entry name" value="G_GB1_RHD3_dom"/>
</dbReference>
<keyword evidence="2" id="KW-0378">Hydrolase</keyword>
<feature type="non-terminal residue" evidence="6">
    <location>
        <position position="1"/>
    </location>
</feature>
<evidence type="ECO:0000256" key="2">
    <source>
        <dbReference type="ARBA" id="ARBA00022801"/>
    </source>
</evidence>
<protein>
    <submittedName>
        <fullName evidence="6">GBP1 protein</fullName>
    </submittedName>
</protein>
<name>A0A7L3NXS5_9AVES</name>
<reference evidence="6 7" key="1">
    <citation type="submission" date="2019-09" db="EMBL/GenBank/DDBJ databases">
        <title>Bird 10,000 Genomes (B10K) Project - Family phase.</title>
        <authorList>
            <person name="Zhang G."/>
        </authorList>
    </citation>
    <scope>NUCLEOTIDE SEQUENCE [LARGE SCALE GENOMIC DNA]</scope>
    <source>
        <strain evidence="6">OUT-0002</strain>
    </source>
</reference>
<sequence>MASRVATAEPVCLLENTPSRGLVVQQEALELLSEVTQPVVVVAITGPYRTGKSYLMNRLAAQRKGFSLGSTVQSHTKGIWMWCVAHPCQPGHTLVLLDTEGLGDTEKVCEEQELPLCLPGTLGKLWKSQARCPESGHSRCRGYVLTLSEHIRVKAAPRRSEDELEDSEKFASFFPTFVWLVRDFTLQLELDGKEISEDQYLENALKLRAESTPETQGYNRTRECIRRFFAERKCFVFDVPARRKDLAHLEEVEDEQLDPGFLQQLEKFCSYIWEKAPVKRVPGGHIITGKLLGKLAASYVEVIRSGAVPCLESTVMALAKAENAAAVEEAVRLYRDLMEQRVKLPTETLEELLELHARCEREALELFLARASARADAFFPLHLPAQRQVEAVKEKFCKDNEKVSRDKCEAALRDLFQELDKRIGDGVYSVPGGYELFRGHQQALVDKYRGLRGKGLKAPAVLHEFLQSRQTLAQSILKADLSLTEMEK</sequence>
<dbReference type="EMBL" id="VZUB01051770">
    <property type="protein sequence ID" value="NXU81588.1"/>
    <property type="molecule type" value="Genomic_DNA"/>
</dbReference>
<dbReference type="PANTHER" id="PTHR10751">
    <property type="entry name" value="GUANYLATE BINDING PROTEIN"/>
    <property type="match status" value="1"/>
</dbReference>
<feature type="non-terminal residue" evidence="6">
    <location>
        <position position="488"/>
    </location>
</feature>
<evidence type="ECO:0000256" key="4">
    <source>
        <dbReference type="PROSITE-ProRule" id="PRU01052"/>
    </source>
</evidence>
<dbReference type="InterPro" id="IPR036543">
    <property type="entry name" value="Guanylate-bd_C_sf"/>
</dbReference>
<evidence type="ECO:0000256" key="1">
    <source>
        <dbReference type="ARBA" id="ARBA00022741"/>
    </source>
</evidence>
<dbReference type="GO" id="GO:0005525">
    <property type="term" value="F:GTP binding"/>
    <property type="evidence" value="ECO:0007669"/>
    <property type="project" value="UniProtKB-KW"/>
</dbReference>
<dbReference type="OrthoDB" id="2135133at2759"/>
<gene>
    <name evidence="6" type="primary">Gbp1</name>
    <name evidence="6" type="ORF">OREMEL_R13218</name>
</gene>
<dbReference type="Pfam" id="PF02841">
    <property type="entry name" value="GBP_C"/>
    <property type="match status" value="1"/>
</dbReference>